<dbReference type="Gene3D" id="1.10.287.860">
    <property type="entry name" value="Nucleotidyltransferase"/>
    <property type="match status" value="1"/>
</dbReference>
<dbReference type="OrthoDB" id="9801824at2"/>
<reference evidence="3" key="1">
    <citation type="submission" date="2016-10" db="EMBL/GenBank/DDBJ databases">
        <authorList>
            <person name="Varghese N."/>
            <person name="Submissions S."/>
        </authorList>
    </citation>
    <scope>NUCLEOTIDE SEQUENCE [LARGE SCALE GENOMIC DNA]</scope>
    <source>
        <strain evidence="3">CGMCC 1.9108</strain>
    </source>
</reference>
<dbReference type="AlphaFoldDB" id="A0A1G6S873"/>
<dbReference type="EMBL" id="FMZV01000005">
    <property type="protein sequence ID" value="SDD13122.1"/>
    <property type="molecule type" value="Genomic_DNA"/>
</dbReference>
<proteinExistence type="predicted"/>
<dbReference type="SUPFAM" id="SSF81301">
    <property type="entry name" value="Nucleotidyltransferase"/>
    <property type="match status" value="1"/>
</dbReference>
<sequence>MEVKEFEIYLNNNYGRLKQLEDSTQKIVRKILDDNGVAYFDVKHRTKDIKNAVEKQRDKRYSNPTSDMTDLVGIRVIVFLESDIEKAEKILRDSFSIDEKNCVDKRKKSIDQVGYRSLHLVCSLGEKRKAVPEYCGITEHKFEIQIRTLLEHAWAEIEHKQNYKGTRTLPEELQRRLMILAGTLELLDNEFSKIVAEAEAYGEMVLENNVSVLDDNISVTSAETLLNDFARTNKKVVRSMQASKDGIIPELNEFGITKNSELKNLVESVGQKALLADEDITLFGFYRNAMMAEDFEKYLGTAYNNSFTFMLDEVDFLTNVCGYSKVIEKIQEHGADFDSVYSKDVYYFP</sequence>
<dbReference type="Pfam" id="PF04607">
    <property type="entry name" value="RelA_SpoT"/>
    <property type="match status" value="1"/>
</dbReference>
<dbReference type="InterPro" id="IPR007685">
    <property type="entry name" value="RelA_SpoT"/>
</dbReference>
<dbReference type="PANTHER" id="PTHR41773:SF1">
    <property type="entry name" value="RELA_SPOT DOMAIN-CONTAINING PROTEIN"/>
    <property type="match status" value="1"/>
</dbReference>
<keyword evidence="3" id="KW-1185">Reference proteome</keyword>
<dbReference type="SMART" id="SM00954">
    <property type="entry name" value="RelA_SpoT"/>
    <property type="match status" value="1"/>
</dbReference>
<dbReference type="Gene3D" id="3.30.460.10">
    <property type="entry name" value="Beta Polymerase, domain 2"/>
    <property type="match status" value="1"/>
</dbReference>
<dbReference type="CDD" id="cd05399">
    <property type="entry name" value="NT_Rel-Spo_like"/>
    <property type="match status" value="1"/>
</dbReference>
<feature type="domain" description="RelA/SpoT" evidence="1">
    <location>
        <begin position="44"/>
        <end position="169"/>
    </location>
</feature>
<name>A0A1G6S873_9RHOB</name>
<evidence type="ECO:0000313" key="3">
    <source>
        <dbReference type="Proteomes" id="UP000199628"/>
    </source>
</evidence>
<protein>
    <submittedName>
        <fullName evidence="2">PpGpp synthetase catalytic domain-containing protein (RelA/SpoT-type nucleotidyltranferase)</fullName>
    </submittedName>
</protein>
<dbReference type="Proteomes" id="UP000199628">
    <property type="component" value="Unassembled WGS sequence"/>
</dbReference>
<evidence type="ECO:0000259" key="1">
    <source>
        <dbReference type="SMART" id="SM00954"/>
    </source>
</evidence>
<evidence type="ECO:0000313" key="2">
    <source>
        <dbReference type="EMBL" id="SDD13122.1"/>
    </source>
</evidence>
<dbReference type="PANTHER" id="PTHR41773">
    <property type="entry name" value="GTP PYROPHOSPHATASE-RELATED"/>
    <property type="match status" value="1"/>
</dbReference>
<dbReference type="InterPro" id="IPR043519">
    <property type="entry name" value="NT_sf"/>
</dbReference>
<dbReference type="STRING" id="639004.SAMN04488239_105207"/>
<organism evidence="2 3">
    <name type="scientific">Ruegeria marina</name>
    <dbReference type="NCBI Taxonomy" id="639004"/>
    <lineage>
        <taxon>Bacteria</taxon>
        <taxon>Pseudomonadati</taxon>
        <taxon>Pseudomonadota</taxon>
        <taxon>Alphaproteobacteria</taxon>
        <taxon>Rhodobacterales</taxon>
        <taxon>Roseobacteraceae</taxon>
        <taxon>Ruegeria</taxon>
    </lineage>
</organism>
<dbReference type="RefSeq" id="WP_143028538.1">
    <property type="nucleotide sequence ID" value="NZ_FMZV01000005.1"/>
</dbReference>
<gene>
    <name evidence="2" type="ORF">SAMN04488239_105207</name>
</gene>
<dbReference type="GO" id="GO:0015969">
    <property type="term" value="P:guanosine tetraphosphate metabolic process"/>
    <property type="evidence" value="ECO:0007669"/>
    <property type="project" value="InterPro"/>
</dbReference>
<accession>A0A1G6S873</accession>